<feature type="compositionally biased region" description="Basic and acidic residues" evidence="1">
    <location>
        <begin position="76"/>
        <end position="87"/>
    </location>
</feature>
<gene>
    <name evidence="2" type="ORF">SAMN06272737_11499</name>
</gene>
<reference evidence="2 3" key="1">
    <citation type="submission" date="2017-06" db="EMBL/GenBank/DDBJ databases">
        <authorList>
            <person name="Kim H.J."/>
            <person name="Triplett B.A."/>
        </authorList>
    </citation>
    <scope>NUCLEOTIDE SEQUENCE [LARGE SCALE GENOMIC DNA]</scope>
    <source>
        <strain evidence="2 3">DSM 44272</strain>
    </source>
</reference>
<accession>A0A238XL39</accession>
<dbReference type="Proteomes" id="UP000198403">
    <property type="component" value="Unassembled WGS sequence"/>
</dbReference>
<protein>
    <submittedName>
        <fullName evidence="2">Uncharacterized protein</fullName>
    </submittedName>
</protein>
<organism evidence="2 3">
    <name type="scientific">Blastococcus mobilis</name>
    <dbReference type="NCBI Taxonomy" id="1938746"/>
    <lineage>
        <taxon>Bacteria</taxon>
        <taxon>Bacillati</taxon>
        <taxon>Actinomycetota</taxon>
        <taxon>Actinomycetes</taxon>
        <taxon>Geodermatophilales</taxon>
        <taxon>Geodermatophilaceae</taxon>
        <taxon>Blastococcus</taxon>
    </lineage>
</organism>
<feature type="compositionally biased region" description="Basic and acidic residues" evidence="1">
    <location>
        <begin position="131"/>
        <end position="145"/>
    </location>
</feature>
<evidence type="ECO:0000256" key="1">
    <source>
        <dbReference type="SAM" id="MobiDB-lite"/>
    </source>
</evidence>
<sequence>MAGWFDDLPKLWRAFDVAARRAAEAAHPERATLAAAAEAARAAAEVAGRALAEARREDDERAARFGNLGDTADPATRLDDAERDLSATREQLAATRTRIATLQGEPAGRRGPSQLDRQRPRPVPAKQPIAPERRLSQPRPEDLRHLGYLQHRSGPGRGIGR</sequence>
<dbReference type="EMBL" id="FZNO01000014">
    <property type="protein sequence ID" value="SNR59647.1"/>
    <property type="molecule type" value="Genomic_DNA"/>
</dbReference>
<evidence type="ECO:0000313" key="2">
    <source>
        <dbReference type="EMBL" id="SNR59647.1"/>
    </source>
</evidence>
<keyword evidence="3" id="KW-1185">Reference proteome</keyword>
<dbReference type="AlphaFoldDB" id="A0A238XL39"/>
<evidence type="ECO:0000313" key="3">
    <source>
        <dbReference type="Proteomes" id="UP000198403"/>
    </source>
</evidence>
<name>A0A238XL39_9ACTN</name>
<feature type="compositionally biased region" description="Basic and acidic residues" evidence="1">
    <location>
        <begin position="52"/>
        <end position="63"/>
    </location>
</feature>
<proteinExistence type="predicted"/>
<feature type="region of interest" description="Disordered" evidence="1">
    <location>
        <begin position="52"/>
        <end position="161"/>
    </location>
</feature>